<dbReference type="InterPro" id="IPR002912">
    <property type="entry name" value="ACT_dom"/>
</dbReference>
<proteinExistence type="predicted"/>
<dbReference type="PANTHER" id="PTHR47320:SF1">
    <property type="entry name" value="BIFUNCTIONAL URIDYLYLTRANSFERASE_URIDYLYL-REMOVING ENZYME"/>
    <property type="match status" value="1"/>
</dbReference>
<dbReference type="SUPFAM" id="SSF55021">
    <property type="entry name" value="ACT-like"/>
    <property type="match status" value="2"/>
</dbReference>
<dbReference type="PANTHER" id="PTHR47320">
    <property type="entry name" value="BIFUNCTIONAL URIDYLYLTRANSFERASE/URIDYLYL-REMOVING ENZYME"/>
    <property type="match status" value="1"/>
</dbReference>
<organism evidence="3">
    <name type="scientific">freshwater metagenome</name>
    <dbReference type="NCBI Taxonomy" id="449393"/>
    <lineage>
        <taxon>unclassified sequences</taxon>
        <taxon>metagenomes</taxon>
        <taxon>ecological metagenomes</taxon>
    </lineage>
</organism>
<dbReference type="EMBL" id="CAFBON010000310">
    <property type="protein sequence ID" value="CAB5009026.1"/>
    <property type="molecule type" value="Genomic_DNA"/>
</dbReference>
<name>A0A6J7PUS5_9ZZZZ</name>
<evidence type="ECO:0000259" key="2">
    <source>
        <dbReference type="PROSITE" id="PS51671"/>
    </source>
</evidence>
<dbReference type="GO" id="GO:0008773">
    <property type="term" value="F:[protein-PII] uridylyltransferase activity"/>
    <property type="evidence" value="ECO:0007669"/>
    <property type="project" value="InterPro"/>
</dbReference>
<dbReference type="GO" id="GO:0016787">
    <property type="term" value="F:hydrolase activity"/>
    <property type="evidence" value="ECO:0007669"/>
    <property type="project" value="UniProtKB-KW"/>
</dbReference>
<dbReference type="PROSITE" id="PS51671">
    <property type="entry name" value="ACT"/>
    <property type="match status" value="2"/>
</dbReference>
<evidence type="ECO:0000313" key="3">
    <source>
        <dbReference type="EMBL" id="CAB5009026.1"/>
    </source>
</evidence>
<feature type="domain" description="ACT" evidence="2">
    <location>
        <begin position="122"/>
        <end position="197"/>
    </location>
</feature>
<protein>
    <submittedName>
        <fullName evidence="3">Unannotated protein</fullName>
    </submittedName>
</protein>
<keyword evidence="1" id="KW-0378">Hydrolase</keyword>
<sequence length="288" mass="30887">MIKQLATHIGSEDRRRRLYLLSIASTDLDAFERAVLDELNDRIGAELGGRDGTDLCDARRDTAQRLAGDEPASERIAHAPRSYILANEPEELVRQARLAEPPPRSGTARVAVTGHELAQHWQVDVASRDQQGLLATITRVLTDARMDILSASVATWADGVVVDSFVVVSNARPAARELSAAIETGLRQSVPPVAVAGAIARFDNDALPWFTACTVEADDAPGVLAGITAAFALAGVEVHSARIATLRGAVVDRFSLTDTDGRKLDETAQERIRKALAGGSLRGRRGTR</sequence>
<dbReference type="Pfam" id="PF01842">
    <property type="entry name" value="ACT"/>
    <property type="match status" value="1"/>
</dbReference>
<evidence type="ECO:0000256" key="1">
    <source>
        <dbReference type="ARBA" id="ARBA00022801"/>
    </source>
</evidence>
<dbReference type="InterPro" id="IPR045865">
    <property type="entry name" value="ACT-like_dom_sf"/>
</dbReference>
<dbReference type="AlphaFoldDB" id="A0A6J7PUS5"/>
<reference evidence="3" key="1">
    <citation type="submission" date="2020-05" db="EMBL/GenBank/DDBJ databases">
        <authorList>
            <person name="Chiriac C."/>
            <person name="Salcher M."/>
            <person name="Ghai R."/>
            <person name="Kavagutti S V."/>
        </authorList>
    </citation>
    <scope>NUCLEOTIDE SEQUENCE</scope>
</reference>
<gene>
    <name evidence="3" type="ORF">UFOPK3954_02207</name>
</gene>
<dbReference type="InterPro" id="IPR010043">
    <property type="entry name" value="UTase/UR"/>
</dbReference>
<accession>A0A6J7PUS5</accession>
<dbReference type="CDD" id="cd04873">
    <property type="entry name" value="ACT_UUR-ACR-like"/>
    <property type="match status" value="1"/>
</dbReference>
<feature type="domain" description="ACT" evidence="2">
    <location>
        <begin position="212"/>
        <end position="288"/>
    </location>
</feature>